<evidence type="ECO:0000313" key="2">
    <source>
        <dbReference type="Proteomes" id="UP000198660"/>
    </source>
</evidence>
<dbReference type="OrthoDB" id="4869430at2"/>
<gene>
    <name evidence="1" type="ORF">SAMN05444972_10455</name>
</gene>
<evidence type="ECO:0000313" key="1">
    <source>
        <dbReference type="EMBL" id="SFS58936.1"/>
    </source>
</evidence>
<dbReference type="EMBL" id="FPAA01000004">
    <property type="protein sequence ID" value="SFS58936.1"/>
    <property type="molecule type" value="Genomic_DNA"/>
</dbReference>
<sequence length="123" mass="14078">MNFVPIRKWMVLFCVLILLIGGFLTEAAFADSRENPQWILSGTMRHLNIEGGCWIMEAQNGERYQLSGDPAILKRLYMEGLHVTILVESAYNRYGKCMVGRWVKVIQLIHVGQSQPPHQTSMK</sequence>
<protein>
    <submittedName>
        <fullName evidence="1">Uncharacterized protein</fullName>
    </submittedName>
</protein>
<accession>A0A1I6R2P1</accession>
<organism evidence="1 2">
    <name type="scientific">Marininema halotolerans</name>
    <dbReference type="NCBI Taxonomy" id="1155944"/>
    <lineage>
        <taxon>Bacteria</taxon>
        <taxon>Bacillati</taxon>
        <taxon>Bacillota</taxon>
        <taxon>Bacilli</taxon>
        <taxon>Bacillales</taxon>
        <taxon>Thermoactinomycetaceae</taxon>
        <taxon>Marininema</taxon>
    </lineage>
</organism>
<keyword evidence="2" id="KW-1185">Reference proteome</keyword>
<dbReference type="Proteomes" id="UP000198660">
    <property type="component" value="Unassembled WGS sequence"/>
</dbReference>
<name>A0A1I6R2P1_9BACL</name>
<dbReference type="AlphaFoldDB" id="A0A1I6R2P1"/>
<reference evidence="2" key="1">
    <citation type="submission" date="2016-10" db="EMBL/GenBank/DDBJ databases">
        <authorList>
            <person name="Varghese N."/>
            <person name="Submissions S."/>
        </authorList>
    </citation>
    <scope>NUCLEOTIDE SEQUENCE [LARGE SCALE GENOMIC DNA]</scope>
    <source>
        <strain evidence="2">DSM 45789</strain>
    </source>
</reference>
<proteinExistence type="predicted"/>
<dbReference type="RefSeq" id="WP_091835538.1">
    <property type="nucleotide sequence ID" value="NZ_FPAA01000004.1"/>
</dbReference>